<organism evidence="1 2">
    <name type="scientific">Cricetulus griseus</name>
    <name type="common">Chinese hamster</name>
    <name type="synonym">Cricetulus barabensis griseus</name>
    <dbReference type="NCBI Taxonomy" id="10029"/>
    <lineage>
        <taxon>Eukaryota</taxon>
        <taxon>Metazoa</taxon>
        <taxon>Chordata</taxon>
        <taxon>Craniata</taxon>
        <taxon>Vertebrata</taxon>
        <taxon>Euteleostomi</taxon>
        <taxon>Mammalia</taxon>
        <taxon>Eutheria</taxon>
        <taxon>Euarchontoglires</taxon>
        <taxon>Glires</taxon>
        <taxon>Rodentia</taxon>
        <taxon>Myomorpha</taxon>
        <taxon>Muroidea</taxon>
        <taxon>Cricetidae</taxon>
        <taxon>Cricetinae</taxon>
        <taxon>Cricetulus</taxon>
    </lineage>
</organism>
<evidence type="ECO:0000313" key="1">
    <source>
        <dbReference type="EMBL" id="ERE84736.1"/>
    </source>
</evidence>
<proteinExistence type="predicted"/>
<sequence length="100" mass="11550">MLRIKPRASRVLLSPLPMELESALPHFVFKTQPCRNTLFRREKYRKELEKKKSYQELIGEPAIPHMTTRCQKAPAAMLRKQDACVELGSNCLKLPLKPGF</sequence>
<name>A0A061IIJ0_CRIGR</name>
<reference evidence="2" key="1">
    <citation type="journal article" date="2013" name="Nat. Biotechnol.">
        <title>Chinese hamster genome sequenced from sorted chromosomes.</title>
        <authorList>
            <person name="Brinkrolf K."/>
            <person name="Rupp O."/>
            <person name="Laux H."/>
            <person name="Kollin F."/>
            <person name="Ernst W."/>
            <person name="Linke B."/>
            <person name="Kofler R."/>
            <person name="Romand S."/>
            <person name="Hesse F."/>
            <person name="Budach W.E."/>
            <person name="Galosy S."/>
            <person name="Muller D."/>
            <person name="Noll T."/>
            <person name="Wienberg J."/>
            <person name="Jostock T."/>
            <person name="Leonard M."/>
            <person name="Grillari J."/>
            <person name="Tauch A."/>
            <person name="Goesmann A."/>
            <person name="Helk B."/>
            <person name="Mott J.E."/>
            <person name="Puhler A."/>
            <person name="Borth N."/>
        </authorList>
    </citation>
    <scope>NUCLEOTIDE SEQUENCE [LARGE SCALE GENOMIC DNA]</scope>
    <source>
        <strain evidence="2">17A/GY</strain>
    </source>
</reference>
<gene>
    <name evidence="1" type="ORF">H671_2g5732</name>
</gene>
<protein>
    <submittedName>
        <fullName evidence="1">Uncharacterized protein</fullName>
    </submittedName>
</protein>
<dbReference type="AlphaFoldDB" id="A0A061IIJ0"/>
<accession>A0A061IIJ0</accession>
<evidence type="ECO:0000313" key="2">
    <source>
        <dbReference type="Proteomes" id="UP000030759"/>
    </source>
</evidence>
<dbReference type="EMBL" id="KE667830">
    <property type="protein sequence ID" value="ERE84736.1"/>
    <property type="molecule type" value="Genomic_DNA"/>
</dbReference>
<dbReference type="Proteomes" id="UP000030759">
    <property type="component" value="Unassembled WGS sequence"/>
</dbReference>